<proteinExistence type="predicted"/>
<protein>
    <submittedName>
        <fullName evidence="1">Uncharacterized protein</fullName>
    </submittedName>
</protein>
<dbReference type="Proteomes" id="UP000613030">
    <property type="component" value="Unassembled WGS sequence"/>
</dbReference>
<sequence>MDVSLEFKAMAKANGYKTLEDILQSRLNDLPYKPQSGYRMLKELLDILDANGLTDLIR</sequence>
<comment type="caution">
    <text evidence="1">The sequence shown here is derived from an EMBL/GenBank/DDBJ whole genome shotgun (WGS) entry which is preliminary data.</text>
</comment>
<name>A0ABS1L031_9BACT</name>
<dbReference type="EMBL" id="JAERRB010000013">
    <property type="protein sequence ID" value="MBL0744852.1"/>
    <property type="molecule type" value="Genomic_DNA"/>
</dbReference>
<evidence type="ECO:0000313" key="2">
    <source>
        <dbReference type="Proteomes" id="UP000613030"/>
    </source>
</evidence>
<reference evidence="1 2" key="1">
    <citation type="submission" date="2021-01" db="EMBL/GenBank/DDBJ databases">
        <title>Chryseolinea sp. Jin1 Genome sequencing and assembly.</title>
        <authorList>
            <person name="Kim I."/>
        </authorList>
    </citation>
    <scope>NUCLEOTIDE SEQUENCE [LARGE SCALE GENOMIC DNA]</scope>
    <source>
        <strain evidence="1 2">Jin1</strain>
    </source>
</reference>
<dbReference type="RefSeq" id="WP_202014814.1">
    <property type="nucleotide sequence ID" value="NZ_JAERRB010000013.1"/>
</dbReference>
<gene>
    <name evidence="1" type="ORF">JI741_26700</name>
</gene>
<keyword evidence="2" id="KW-1185">Reference proteome</keyword>
<evidence type="ECO:0000313" key="1">
    <source>
        <dbReference type="EMBL" id="MBL0744852.1"/>
    </source>
</evidence>
<organism evidence="1 2">
    <name type="scientific">Chryseolinea lacunae</name>
    <dbReference type="NCBI Taxonomy" id="2801331"/>
    <lineage>
        <taxon>Bacteria</taxon>
        <taxon>Pseudomonadati</taxon>
        <taxon>Bacteroidota</taxon>
        <taxon>Cytophagia</taxon>
        <taxon>Cytophagales</taxon>
        <taxon>Fulvivirgaceae</taxon>
        <taxon>Chryseolinea</taxon>
    </lineage>
</organism>
<accession>A0ABS1L031</accession>